<reference evidence="2 3" key="2">
    <citation type="submission" date="2018-11" db="EMBL/GenBank/DDBJ databases">
        <authorList>
            <consortium name="Pathogen Informatics"/>
        </authorList>
    </citation>
    <scope>NUCLEOTIDE SEQUENCE [LARGE SCALE GENOMIC DNA]</scope>
</reference>
<keyword evidence="3" id="KW-1185">Reference proteome</keyword>
<reference evidence="4" key="1">
    <citation type="submission" date="2016-06" db="UniProtKB">
        <authorList>
            <consortium name="WormBaseParasite"/>
        </authorList>
    </citation>
    <scope>IDENTIFICATION</scope>
</reference>
<evidence type="ECO:0000256" key="1">
    <source>
        <dbReference type="SAM" id="MobiDB-lite"/>
    </source>
</evidence>
<proteinExistence type="predicted"/>
<evidence type="ECO:0000313" key="4">
    <source>
        <dbReference type="WBParaSite" id="TCNE_0000384401-mRNA-1"/>
    </source>
</evidence>
<dbReference type="PANTHER" id="PTHR13800:SF10">
    <property type="entry name" value="GTL-1"/>
    <property type="match status" value="1"/>
</dbReference>
<dbReference type="GO" id="GO:0005886">
    <property type="term" value="C:plasma membrane"/>
    <property type="evidence" value="ECO:0007669"/>
    <property type="project" value="TreeGrafter"/>
</dbReference>
<accession>A0A183U5S4</accession>
<dbReference type="GO" id="GO:0030001">
    <property type="term" value="P:metal ion transport"/>
    <property type="evidence" value="ECO:0007669"/>
    <property type="project" value="TreeGrafter"/>
</dbReference>
<feature type="region of interest" description="Disordered" evidence="1">
    <location>
        <begin position="1"/>
        <end position="25"/>
    </location>
</feature>
<dbReference type="Proteomes" id="UP000050794">
    <property type="component" value="Unassembled WGS sequence"/>
</dbReference>
<dbReference type="EMBL" id="UYWY01005468">
    <property type="protein sequence ID" value="VDM29561.1"/>
    <property type="molecule type" value="Genomic_DNA"/>
</dbReference>
<evidence type="ECO:0000313" key="3">
    <source>
        <dbReference type="Proteomes" id="UP000050794"/>
    </source>
</evidence>
<sequence length="74" mass="8417">MRSDDDPDQEMTGADSEGRRTSRSLSAKWTIRKHTVVLPTDSYGTIEFQGGPHPYKAQYLRLNVETDPADIMYL</sequence>
<dbReference type="WBParaSite" id="TCNE_0000384401-mRNA-1">
    <property type="protein sequence ID" value="TCNE_0000384401-mRNA-1"/>
    <property type="gene ID" value="TCNE_0000384401"/>
</dbReference>
<dbReference type="InterPro" id="IPR050927">
    <property type="entry name" value="TRPM"/>
</dbReference>
<organism evidence="3 4">
    <name type="scientific">Toxocara canis</name>
    <name type="common">Canine roundworm</name>
    <dbReference type="NCBI Taxonomy" id="6265"/>
    <lineage>
        <taxon>Eukaryota</taxon>
        <taxon>Metazoa</taxon>
        <taxon>Ecdysozoa</taxon>
        <taxon>Nematoda</taxon>
        <taxon>Chromadorea</taxon>
        <taxon>Rhabditida</taxon>
        <taxon>Spirurina</taxon>
        <taxon>Ascaridomorpha</taxon>
        <taxon>Ascaridoidea</taxon>
        <taxon>Toxocaridae</taxon>
        <taxon>Toxocara</taxon>
    </lineage>
</organism>
<dbReference type="AlphaFoldDB" id="A0A183U5S4"/>
<gene>
    <name evidence="2" type="ORF">TCNE_LOCUS3844</name>
</gene>
<dbReference type="PANTHER" id="PTHR13800">
    <property type="entry name" value="TRANSIENT RECEPTOR POTENTIAL CATION CHANNEL, SUBFAMILY M, MEMBER 6"/>
    <property type="match status" value="1"/>
</dbReference>
<name>A0A183U5S4_TOXCA</name>
<evidence type="ECO:0000313" key="2">
    <source>
        <dbReference type="EMBL" id="VDM29561.1"/>
    </source>
</evidence>
<dbReference type="GO" id="GO:0005261">
    <property type="term" value="F:monoatomic cation channel activity"/>
    <property type="evidence" value="ECO:0007669"/>
    <property type="project" value="TreeGrafter"/>
</dbReference>
<protein>
    <submittedName>
        <fullName evidence="4">OB_NTP_bind domain-containing protein</fullName>
    </submittedName>
</protein>